<feature type="domain" description="CMP/dCMP-type deaminase" evidence="2">
    <location>
        <begin position="8"/>
        <end position="122"/>
    </location>
</feature>
<dbReference type="STRING" id="13370.A0A448YS05"/>
<dbReference type="CDD" id="cd01285">
    <property type="entry name" value="nucleoside_deaminase"/>
    <property type="match status" value="1"/>
</dbReference>
<keyword evidence="1" id="KW-0378">Hydrolase</keyword>
<dbReference type="PANTHER" id="PTHR11079">
    <property type="entry name" value="CYTOSINE DEAMINASE FAMILY MEMBER"/>
    <property type="match status" value="1"/>
</dbReference>
<dbReference type="GO" id="GO:0046872">
    <property type="term" value="F:metal ion binding"/>
    <property type="evidence" value="ECO:0007669"/>
    <property type="project" value="UniProtKB-KW"/>
</dbReference>
<accession>A0A448YS05</accession>
<proteinExistence type="predicted"/>
<dbReference type="GO" id="GO:0052717">
    <property type="term" value="F:tRNA-specific adenosine-34 deaminase activity"/>
    <property type="evidence" value="ECO:0007669"/>
    <property type="project" value="UniProtKB-EC"/>
</dbReference>
<protein>
    <submittedName>
        <fullName evidence="3">DEKNAAC104926</fullName>
    </submittedName>
</protein>
<dbReference type="InParanoid" id="A0A448YS05"/>
<evidence type="ECO:0000256" key="1">
    <source>
        <dbReference type="ARBA" id="ARBA00022801"/>
    </source>
</evidence>
<dbReference type="GO" id="GO:0005634">
    <property type="term" value="C:nucleus"/>
    <property type="evidence" value="ECO:0007669"/>
    <property type="project" value="TreeGrafter"/>
</dbReference>
<dbReference type="GO" id="GO:0002100">
    <property type="term" value="P:tRNA wobble adenosine to inosine editing"/>
    <property type="evidence" value="ECO:0007669"/>
    <property type="project" value="InterPro"/>
</dbReference>
<dbReference type="PANTHER" id="PTHR11079:SF149">
    <property type="entry name" value="TRNA-SPECIFIC ADENOSINE DEAMINASE 2"/>
    <property type="match status" value="1"/>
</dbReference>
<dbReference type="AlphaFoldDB" id="A0A448YS05"/>
<keyword evidence="4" id="KW-1185">Reference proteome</keyword>
<evidence type="ECO:0000313" key="4">
    <source>
        <dbReference type="Proteomes" id="UP000290900"/>
    </source>
</evidence>
<dbReference type="SUPFAM" id="SSF53927">
    <property type="entry name" value="Cytidine deaminase-like"/>
    <property type="match status" value="1"/>
</dbReference>
<evidence type="ECO:0000313" key="3">
    <source>
        <dbReference type="EMBL" id="VEU23688.1"/>
    </source>
</evidence>
<dbReference type="Gene3D" id="3.40.140.10">
    <property type="entry name" value="Cytidine Deaminase, domain 2"/>
    <property type="match status" value="1"/>
</dbReference>
<dbReference type="FunCoup" id="A0A448YS05">
    <property type="interactions" value="506"/>
</dbReference>
<evidence type="ECO:0000259" key="2">
    <source>
        <dbReference type="PROSITE" id="PS51747"/>
    </source>
</evidence>
<reference evidence="3 4" key="1">
    <citation type="submission" date="2018-12" db="EMBL/GenBank/DDBJ databases">
        <authorList>
            <person name="Tiukova I."/>
            <person name="Dainat J."/>
        </authorList>
    </citation>
    <scope>NUCLEOTIDE SEQUENCE [LARGE SCALE GENOMIC DNA]</scope>
</reference>
<dbReference type="InterPro" id="IPR002125">
    <property type="entry name" value="CMP_dCMP_dom"/>
</dbReference>
<sequence>MAHNDQLKVHYKWMREALNVAESALDVREVPVGCVYVYQGKVIGRGFNRTNITLNGTRHSEFEGYDEIREKYKNFREILKETDLYVTVEPCIMCASLLRQLEIRRVFFGCANIRFGGNGSVLQVHKDLSPNAHDFNVKMERTYPSYPGILCQEAIILLRKFYLLENEKSPSTIVKKQRHLEMESFPKLDYDKYLNRDEFTDMFGKKYGYIYDGNDFIEFSDQGDIVNLQQDTGRKRQRIN</sequence>
<name>A0A448YS05_BRENA</name>
<dbReference type="OrthoDB" id="1701769at2759"/>
<dbReference type="InterPro" id="IPR016193">
    <property type="entry name" value="Cytidine_deaminase-like"/>
</dbReference>
<gene>
    <name evidence="3" type="ORF">BRENAR_LOCUS4417</name>
</gene>
<dbReference type="EMBL" id="CAACVR010000056">
    <property type="protein sequence ID" value="VEU23688.1"/>
    <property type="molecule type" value="Genomic_DNA"/>
</dbReference>
<dbReference type="Pfam" id="PF00383">
    <property type="entry name" value="dCMP_cyt_deam_1"/>
    <property type="match status" value="1"/>
</dbReference>
<dbReference type="GO" id="GO:0005737">
    <property type="term" value="C:cytoplasm"/>
    <property type="evidence" value="ECO:0007669"/>
    <property type="project" value="TreeGrafter"/>
</dbReference>
<dbReference type="PROSITE" id="PS51747">
    <property type="entry name" value="CYT_DCMP_DEAMINASES_2"/>
    <property type="match status" value="1"/>
</dbReference>
<dbReference type="Proteomes" id="UP000290900">
    <property type="component" value="Unassembled WGS sequence"/>
</dbReference>
<organism evidence="3 4">
    <name type="scientific">Brettanomyces naardenensis</name>
    <name type="common">Yeast</name>
    <dbReference type="NCBI Taxonomy" id="13370"/>
    <lineage>
        <taxon>Eukaryota</taxon>
        <taxon>Fungi</taxon>
        <taxon>Dikarya</taxon>
        <taxon>Ascomycota</taxon>
        <taxon>Saccharomycotina</taxon>
        <taxon>Pichiomycetes</taxon>
        <taxon>Pichiales</taxon>
        <taxon>Pichiaceae</taxon>
        <taxon>Brettanomyces</taxon>
    </lineage>
</organism>